<name>A0ABT1L4K2_9GAMM</name>
<reference evidence="2 3" key="1">
    <citation type="journal article" date="2022" name="Nat. Microbiol.">
        <title>The microbiome of a bacterivorous marine choanoflagellate contains a resource-demanding obligate bacterial associate.</title>
        <authorList>
            <person name="Needham D.M."/>
            <person name="Poirier C."/>
            <person name="Bachy C."/>
            <person name="George E.E."/>
            <person name="Wilken S."/>
            <person name="Yung C.C.M."/>
            <person name="Limardo A.J."/>
            <person name="Morando M."/>
            <person name="Sudek L."/>
            <person name="Malmstrom R.R."/>
            <person name="Keeling P.J."/>
            <person name="Santoro A.E."/>
            <person name="Worden A.Z."/>
        </authorList>
    </citation>
    <scope>NUCLEOTIDE SEQUENCE [LARGE SCALE GENOMIC DNA]</scope>
    <source>
        <strain evidence="2 3">Comchoano-2</strain>
    </source>
</reference>
<accession>A0ABT1L4K2</accession>
<keyword evidence="3" id="KW-1185">Reference proteome</keyword>
<evidence type="ECO:0000313" key="3">
    <source>
        <dbReference type="Proteomes" id="UP001320768"/>
    </source>
</evidence>
<dbReference type="Proteomes" id="UP001320768">
    <property type="component" value="Unassembled WGS sequence"/>
</dbReference>
<gene>
    <name evidence="2" type="ORF">MKS91_01800</name>
</gene>
<organism evidence="2 3">
    <name type="scientific">Candidatus Synchoanobacter obligatus</name>
    <dbReference type="NCBI Taxonomy" id="2919597"/>
    <lineage>
        <taxon>Bacteria</taxon>
        <taxon>Pseudomonadati</taxon>
        <taxon>Pseudomonadota</taxon>
        <taxon>Gammaproteobacteria</taxon>
        <taxon>Candidatus Comchoanobacterales</taxon>
        <taxon>Candidatus Comchoanobacteraceae</taxon>
        <taxon>Candidatus Synchoanobacter</taxon>
    </lineage>
</organism>
<evidence type="ECO:0000313" key="2">
    <source>
        <dbReference type="EMBL" id="MCP8352024.1"/>
    </source>
</evidence>
<comment type="caution">
    <text evidence="2">The sequence shown here is derived from an EMBL/GenBank/DDBJ whole genome shotgun (WGS) entry which is preliminary data.</text>
</comment>
<dbReference type="RefSeq" id="WP_258569137.1">
    <property type="nucleotide sequence ID" value="NZ_JAKUDN010000002.1"/>
</dbReference>
<proteinExistence type="predicted"/>
<evidence type="ECO:0000256" key="1">
    <source>
        <dbReference type="SAM" id="MobiDB-lite"/>
    </source>
</evidence>
<sequence>MINILVLIPLIANTKLSMLVSVVFHFNLLGGFNYTSTPFKSMAYSIKSAITRLMNLLALIIKPSLLKYLVKGYCTIKQLDELARREQETKRSIIHFLSHPNIAKLVDNQNISFEMICNAWGRNANFDHLMHDNLAHMIQTRAVMPHAFLTYSTEQLDNLCIDLFSNGFEQFGLTLEDCLNLTPHQKNTLTNENLTWWLDKGLNIRHLLMLDDDSQFILEHSHDKTETILKALSMEPSSLLSMADTQKQRLKFFLTHDVDPSKLKFSFHMPETKWNLLQSYGDDHFVSLLNSGESKCDFFANEEIHTLITNTIVTFSDIENLTQHQRTNLTNKTLVAFPSGEQWRVPIFCKALSDRLVSLRDIDRHFSGNDVNNLVDLIYNQPNLRAAIQGGVTTFSELYPPGAAPRERQNTHSRSIHDSVSVSATNLQDIYQISNEVTIDKIVTDLKSAIRNGSSLTIKASTAMRALDRLPQIHYHDPKSGISLRQLLALCYTAISDKERATASFDDGLSMLIEGLYECQRGGNINNAEGIDRGQEDIPICPAGTVNKLMEKLCGIHPSVKVCFVTIETATLKLPRVVEEETVKYIAQLCLSVPEAAWKAILVKISEEGFDDKTYRKVEPAVKHRIKDEFGSLFQSEEELHTFVDNGKYADINSDQIIQKLPPLSSAADSGLFAEGQKDSTSRSSGGAPAPRRLGHLQDLGL</sequence>
<protein>
    <submittedName>
        <fullName evidence="2">Uncharacterized protein</fullName>
    </submittedName>
</protein>
<feature type="region of interest" description="Disordered" evidence="1">
    <location>
        <begin position="669"/>
        <end position="702"/>
    </location>
</feature>
<dbReference type="EMBL" id="JAKUDN010000002">
    <property type="protein sequence ID" value="MCP8352024.1"/>
    <property type="molecule type" value="Genomic_DNA"/>
</dbReference>